<proteinExistence type="predicted"/>
<protein>
    <recommendedName>
        <fullName evidence="1">YdhG-like domain-containing protein</fullName>
    </recommendedName>
</protein>
<name>A0A1E5XRP8_9HYPH</name>
<organism evidence="2 3">
    <name type="scientific">Devosia insulae DS-56</name>
    <dbReference type="NCBI Taxonomy" id="1116389"/>
    <lineage>
        <taxon>Bacteria</taxon>
        <taxon>Pseudomonadati</taxon>
        <taxon>Pseudomonadota</taxon>
        <taxon>Alphaproteobacteria</taxon>
        <taxon>Hyphomicrobiales</taxon>
        <taxon>Devosiaceae</taxon>
        <taxon>Devosia</taxon>
    </lineage>
</organism>
<gene>
    <name evidence="2" type="ORF">VW23_017065</name>
</gene>
<dbReference type="SUPFAM" id="SSF159888">
    <property type="entry name" value="YdhG-like"/>
    <property type="match status" value="1"/>
</dbReference>
<sequence length="115" mass="12585">MVADLLQIVRSFPQPVADLSQQLALTLLSVRPDLDAKARLGWGSVNYRHPVAGFVCAIFPMEDHVSLVFEHGRLLSSPLLEGDGKQVRFIRFVPGTPIPEDEIAILLAEAIALKA</sequence>
<evidence type="ECO:0000259" key="1">
    <source>
        <dbReference type="Pfam" id="PF08818"/>
    </source>
</evidence>
<comment type="caution">
    <text evidence="2">The sequence shown here is derived from an EMBL/GenBank/DDBJ whole genome shotgun (WGS) entry which is preliminary data.</text>
</comment>
<dbReference type="Pfam" id="PF08818">
    <property type="entry name" value="DUF1801"/>
    <property type="match status" value="1"/>
</dbReference>
<feature type="domain" description="YdhG-like" evidence="1">
    <location>
        <begin position="29"/>
        <end position="111"/>
    </location>
</feature>
<dbReference type="AlphaFoldDB" id="A0A1E5XRP8"/>
<dbReference type="InterPro" id="IPR014922">
    <property type="entry name" value="YdhG-like"/>
</dbReference>
<dbReference type="Proteomes" id="UP000095463">
    <property type="component" value="Unassembled WGS sequence"/>
</dbReference>
<dbReference type="EMBL" id="LAJE02000163">
    <property type="protein sequence ID" value="OEO31276.1"/>
    <property type="molecule type" value="Genomic_DNA"/>
</dbReference>
<accession>A0A1E5XRP8</accession>
<reference evidence="2 3" key="1">
    <citation type="journal article" date="2015" name="Genome Announc.">
        <title>Genome Assemblies of Three Soil-Associated Devosia species: D. insulae, D. limi, and D. soli.</title>
        <authorList>
            <person name="Hassan Y.I."/>
            <person name="Lepp D."/>
            <person name="Zhou T."/>
        </authorList>
    </citation>
    <scope>NUCLEOTIDE SEQUENCE [LARGE SCALE GENOMIC DNA]</scope>
    <source>
        <strain evidence="2 3">DS-56</strain>
    </source>
</reference>
<evidence type="ECO:0000313" key="3">
    <source>
        <dbReference type="Proteomes" id="UP000095463"/>
    </source>
</evidence>
<evidence type="ECO:0000313" key="2">
    <source>
        <dbReference type="EMBL" id="OEO31276.1"/>
    </source>
</evidence>
<keyword evidence="3" id="KW-1185">Reference proteome</keyword>